<dbReference type="PANTHER" id="PTHR43318:SF1">
    <property type="entry name" value="POLYSACCHARIDE BIOSYNTHESIS PROTEIN EPSC-RELATED"/>
    <property type="match status" value="1"/>
</dbReference>
<dbReference type="CDD" id="cd05237">
    <property type="entry name" value="UDP_invert_4-6DH_SDR_e"/>
    <property type="match status" value="1"/>
</dbReference>
<dbReference type="AlphaFoldDB" id="A0A640VT92"/>
<keyword evidence="2" id="KW-1133">Transmembrane helix</keyword>
<dbReference type="Pfam" id="PF02719">
    <property type="entry name" value="Polysacc_synt_2"/>
    <property type="match status" value="1"/>
</dbReference>
<keyword evidence="2" id="KW-0472">Membrane</keyword>
<organism evidence="4 5">
    <name type="scientific">Roseobacter cerasinus</name>
    <dbReference type="NCBI Taxonomy" id="2602289"/>
    <lineage>
        <taxon>Bacteria</taxon>
        <taxon>Pseudomonadati</taxon>
        <taxon>Pseudomonadota</taxon>
        <taxon>Alphaproteobacteria</taxon>
        <taxon>Rhodobacterales</taxon>
        <taxon>Roseobacteraceae</taxon>
        <taxon>Roseobacter</taxon>
    </lineage>
</organism>
<evidence type="ECO:0000256" key="1">
    <source>
        <dbReference type="ARBA" id="ARBA00007430"/>
    </source>
</evidence>
<dbReference type="Gene3D" id="3.40.50.720">
    <property type="entry name" value="NAD(P)-binding Rossmann-like Domain"/>
    <property type="match status" value="2"/>
</dbReference>
<feature type="transmembrane region" description="Helical" evidence="2">
    <location>
        <begin position="85"/>
        <end position="106"/>
    </location>
</feature>
<feature type="transmembrane region" description="Helical" evidence="2">
    <location>
        <begin position="20"/>
        <end position="42"/>
    </location>
</feature>
<dbReference type="OrthoDB" id="9803111at2"/>
<dbReference type="InterPro" id="IPR036291">
    <property type="entry name" value="NAD(P)-bd_dom_sf"/>
</dbReference>
<proteinExistence type="inferred from homology"/>
<evidence type="ECO:0000313" key="5">
    <source>
        <dbReference type="Proteomes" id="UP000436522"/>
    </source>
</evidence>
<dbReference type="InterPro" id="IPR029063">
    <property type="entry name" value="SAM-dependent_MTases_sf"/>
</dbReference>
<dbReference type="RefSeq" id="WP_159978369.1">
    <property type="nucleotide sequence ID" value="NZ_BLIV01000005.1"/>
</dbReference>
<dbReference type="InterPro" id="IPR003869">
    <property type="entry name" value="Polysac_CapD-like"/>
</dbReference>
<comment type="similarity">
    <text evidence="1">Belongs to the polysaccharide synthase family.</text>
</comment>
<reference evidence="4 5" key="1">
    <citation type="submission" date="2019-12" db="EMBL/GenBank/DDBJ databases">
        <title>Roseobacter cerasinus sp. nov., isolated from seawater around aquaculture.</title>
        <authorList>
            <person name="Muramatsu S."/>
            <person name="Takabe Y."/>
            <person name="Mori K."/>
            <person name="Takaichi S."/>
            <person name="Hanada S."/>
        </authorList>
    </citation>
    <scope>NUCLEOTIDE SEQUENCE [LARGE SCALE GENOMIC DNA]</scope>
    <source>
        <strain evidence="4 5">AI77</strain>
    </source>
</reference>
<dbReference type="SUPFAM" id="SSF53335">
    <property type="entry name" value="S-adenosyl-L-methionine-dependent methyltransferases"/>
    <property type="match status" value="1"/>
</dbReference>
<sequence length="621" mass="67325">MTISVLQFLVGLERRRKVGLVLLLDTVVVALSLYVAIALRISTFDLGIYWSGFFTSAVGVCLLAGIGSVVMSIPWVSMRAFGMHGVFRLGVFAFALGVAFFCFNLWGPWLVPRSAPLIMIPVLLVGLVGVRLASGHLLDRWFRQSGQDRVLIYGAGAAGLQLANALHNFDGADAIAFIDDNPSLRRVLVGALRVYGPSQIDRLIQARGITQIILAMPSASRARKQEILRSLSDYPVTLRTLPHFLNFMTGEPLTAQLQSVTSEDLLGRSPQSLDMPEIEAAYAGRNVLVTGAGGSIGSELCLQLSSAPVARLVLLDHSEVALYDIERRLRANRVSCEIVPILASVLEKDVLKQALKKHEVTVVLHAAAYKHVPLVEHNEVVGARNNAIGTYATAEACAETGVERFILISTDKAVRPTNVMGATKRFAEMLVQDLQTRHANTVFSMVRFGNVLDSSGSVIPLFREQLSKGGPLTVTHPEVTRFFMTLGEAARLVLLAGTFAKGGEVYVLDMGEPVKIVDLARNMIRICGLTERTGNNPDGDIALEFVGLRPGEKLYEELLIGANQIATPHAKIMCARETCLDAGESADALNRLIAAVERQDAQAIRNLFLETVDGYTNGAST</sequence>
<evidence type="ECO:0000259" key="3">
    <source>
        <dbReference type="Pfam" id="PF02719"/>
    </source>
</evidence>
<feature type="transmembrane region" description="Helical" evidence="2">
    <location>
        <begin position="118"/>
        <end position="138"/>
    </location>
</feature>
<dbReference type="SUPFAM" id="SSF51735">
    <property type="entry name" value="NAD(P)-binding Rossmann-fold domains"/>
    <property type="match status" value="1"/>
</dbReference>
<comment type="caution">
    <text evidence="4">The sequence shown here is derived from an EMBL/GenBank/DDBJ whole genome shotgun (WGS) entry which is preliminary data.</text>
</comment>
<evidence type="ECO:0000313" key="4">
    <source>
        <dbReference type="EMBL" id="GFE51037.1"/>
    </source>
</evidence>
<evidence type="ECO:0000256" key="2">
    <source>
        <dbReference type="SAM" id="Phobius"/>
    </source>
</evidence>
<gene>
    <name evidence="4" type="primary">wcaG</name>
    <name evidence="4" type="ORF">So717_27900</name>
</gene>
<feature type="domain" description="Polysaccharide biosynthesis protein CapD-like" evidence="3">
    <location>
        <begin position="287"/>
        <end position="575"/>
    </location>
</feature>
<dbReference type="PANTHER" id="PTHR43318">
    <property type="entry name" value="UDP-N-ACETYLGLUCOSAMINE 4,6-DEHYDRATASE"/>
    <property type="match status" value="1"/>
</dbReference>
<keyword evidence="2" id="KW-0812">Transmembrane</keyword>
<protein>
    <submittedName>
        <fullName evidence="4">Nucleotide sugar epimerase</fullName>
    </submittedName>
</protein>
<dbReference type="InterPro" id="IPR051203">
    <property type="entry name" value="Polysaccharide_Synthase-Rel"/>
</dbReference>
<feature type="transmembrane region" description="Helical" evidence="2">
    <location>
        <begin position="48"/>
        <end position="73"/>
    </location>
</feature>
<dbReference type="EMBL" id="BLIV01000005">
    <property type="protein sequence ID" value="GFE51037.1"/>
    <property type="molecule type" value="Genomic_DNA"/>
</dbReference>
<name>A0A640VT92_9RHOB</name>
<dbReference type="Proteomes" id="UP000436522">
    <property type="component" value="Unassembled WGS sequence"/>
</dbReference>
<accession>A0A640VT92</accession>
<feature type="transmembrane region" description="Helical" evidence="2">
    <location>
        <begin position="150"/>
        <end position="169"/>
    </location>
</feature>
<keyword evidence="5" id="KW-1185">Reference proteome</keyword>